<sequence>MKKRYFLIGDFSRNVLLVSAAACLGLASCSDNRSAQNETSTEWNAGETAPKYSQGVITEMTEVSPDNWRITDERPAGAGEVMAILKHNDGKVDTLQGLELERRMQEYTQANPHNGSGFSMMNVLMWSSIGYMAGRMLSPNRAYYSNPNTIQRNEAWRQQTTAERARGAQAFRGTTGAYSRSAAAGNVRSSRPASSRSGTFGRSSGGFGGRSSGGFGG</sequence>
<proteinExistence type="predicted"/>
<dbReference type="Pfam" id="PF26303">
    <property type="entry name" value="UPF0323"/>
    <property type="match status" value="1"/>
</dbReference>
<keyword evidence="4" id="KW-1185">Reference proteome</keyword>
<dbReference type="AlphaFoldDB" id="A0A3M9MUY2"/>
<reference evidence="3 4" key="1">
    <citation type="submission" date="2018-11" db="EMBL/GenBank/DDBJ databases">
        <title>Rufibacter latericius sp. nov., isolated from water in Baiyang Lake.</title>
        <authorList>
            <person name="Yang Y."/>
        </authorList>
    </citation>
    <scope>NUCLEOTIDE SEQUENCE [LARGE SCALE GENOMIC DNA]</scope>
    <source>
        <strain evidence="3 4">R-22-1c-1</strain>
    </source>
</reference>
<evidence type="ECO:0000259" key="2">
    <source>
        <dbReference type="Pfam" id="PF26303"/>
    </source>
</evidence>
<dbReference type="Proteomes" id="UP000272117">
    <property type="component" value="Unassembled WGS sequence"/>
</dbReference>
<gene>
    <name evidence="3" type="ORF">EFB08_07835</name>
</gene>
<evidence type="ECO:0000256" key="1">
    <source>
        <dbReference type="SAM" id="MobiDB-lite"/>
    </source>
</evidence>
<evidence type="ECO:0000313" key="3">
    <source>
        <dbReference type="EMBL" id="RNI29320.1"/>
    </source>
</evidence>
<organism evidence="3 4">
    <name type="scientific">Rufibacter latericius</name>
    <dbReference type="NCBI Taxonomy" id="2487040"/>
    <lineage>
        <taxon>Bacteria</taxon>
        <taxon>Pseudomonadati</taxon>
        <taxon>Bacteroidota</taxon>
        <taxon>Cytophagia</taxon>
        <taxon>Cytophagales</taxon>
        <taxon>Hymenobacteraceae</taxon>
        <taxon>Rufibacter</taxon>
    </lineage>
</organism>
<dbReference type="EMBL" id="RJJD01000003">
    <property type="protein sequence ID" value="RNI29320.1"/>
    <property type="molecule type" value="Genomic_DNA"/>
</dbReference>
<feature type="region of interest" description="Disordered" evidence="1">
    <location>
        <begin position="157"/>
        <end position="217"/>
    </location>
</feature>
<dbReference type="InterPro" id="IPR059092">
    <property type="entry name" value="UPF0323_dom"/>
</dbReference>
<name>A0A3M9MUY2_9BACT</name>
<comment type="caution">
    <text evidence="3">The sequence shown here is derived from an EMBL/GenBank/DDBJ whole genome shotgun (WGS) entry which is preliminary data.</text>
</comment>
<feature type="domain" description="UPF0323" evidence="2">
    <location>
        <begin position="56"/>
        <end position="170"/>
    </location>
</feature>
<accession>A0A3M9MUY2</accession>
<evidence type="ECO:0000313" key="4">
    <source>
        <dbReference type="Proteomes" id="UP000272117"/>
    </source>
</evidence>
<dbReference type="OrthoDB" id="957738at2"/>
<protein>
    <recommendedName>
        <fullName evidence="2">UPF0323 domain-containing protein</fullName>
    </recommendedName>
</protein>
<dbReference type="RefSeq" id="WP_123126379.1">
    <property type="nucleotide sequence ID" value="NZ_RJJD01000003.1"/>
</dbReference>
<dbReference type="PROSITE" id="PS51257">
    <property type="entry name" value="PROKAR_LIPOPROTEIN"/>
    <property type="match status" value="1"/>
</dbReference>
<feature type="compositionally biased region" description="Gly residues" evidence="1">
    <location>
        <begin position="203"/>
        <end position="217"/>
    </location>
</feature>